<reference evidence="3" key="1">
    <citation type="submission" date="2017-01" db="EMBL/GenBank/DDBJ databases">
        <title>Comparative genomics of anhydrobiosis in the tardigrade Hypsibius dujardini.</title>
        <authorList>
            <person name="Yoshida Y."/>
            <person name="Koutsovoulos G."/>
            <person name="Laetsch D."/>
            <person name="Stevens L."/>
            <person name="Kumar S."/>
            <person name="Horikawa D."/>
            <person name="Ishino K."/>
            <person name="Komine S."/>
            <person name="Tomita M."/>
            <person name="Blaxter M."/>
            <person name="Arakawa K."/>
        </authorList>
    </citation>
    <scope>NUCLEOTIDE SEQUENCE [LARGE SCALE GENOMIC DNA]</scope>
    <source>
        <strain evidence="3">Z151</strain>
    </source>
</reference>
<evidence type="ECO:0000313" key="2">
    <source>
        <dbReference type="EMBL" id="OWA51388.1"/>
    </source>
</evidence>
<keyword evidence="3" id="KW-1185">Reference proteome</keyword>
<proteinExistence type="predicted"/>
<name>A0A9X6NDZ6_HYPEX</name>
<organism evidence="2 3">
    <name type="scientific">Hypsibius exemplaris</name>
    <name type="common">Freshwater tardigrade</name>
    <dbReference type="NCBI Taxonomy" id="2072580"/>
    <lineage>
        <taxon>Eukaryota</taxon>
        <taxon>Metazoa</taxon>
        <taxon>Ecdysozoa</taxon>
        <taxon>Tardigrada</taxon>
        <taxon>Eutardigrada</taxon>
        <taxon>Parachela</taxon>
        <taxon>Hypsibioidea</taxon>
        <taxon>Hypsibiidae</taxon>
        <taxon>Hypsibius</taxon>
    </lineage>
</organism>
<accession>A0A9X6NDZ6</accession>
<dbReference type="AlphaFoldDB" id="A0A9X6NDZ6"/>
<dbReference type="EMBL" id="MTYJ01000225">
    <property type="protein sequence ID" value="OWA51388.1"/>
    <property type="molecule type" value="Genomic_DNA"/>
</dbReference>
<gene>
    <name evidence="2" type="ORF">BV898_15873</name>
</gene>
<dbReference type="Proteomes" id="UP000192578">
    <property type="component" value="Unassembled WGS sequence"/>
</dbReference>
<evidence type="ECO:0000313" key="3">
    <source>
        <dbReference type="Proteomes" id="UP000192578"/>
    </source>
</evidence>
<comment type="caution">
    <text evidence="2">The sequence shown here is derived from an EMBL/GenBank/DDBJ whole genome shotgun (WGS) entry which is preliminary data.</text>
</comment>
<dbReference type="OrthoDB" id="10050199at2759"/>
<sequence length="373" mass="42207">MAQENQIVVRQMTAADVGLLSTTISNMALDNSLVKFRLISQTINEATGLVPKKVVPSLQRLSVSYSSVSATIRKGLSLTSATAFKFIVKSCKALERGLTPYDLKVLQELGRQLNQGYITELDQFIDTARQDLVAIYTALLPEAAGVHVKSLLEKRDKKEKELIELSQRLKLSAEESGALQGKIDATDYEIEICEQAAGDSVAAKQRMEIELQTLKDKIPHYEDQVQVHRDYHTEERGSFWIFSWKVRDVHVNNGESIARENVAALRQRIQLLEQQIKNWSVEALQKRKAVAISELPKLKESRDAQAQQREILQKDRDRLEREFQEIIKKIQSHYTEAGTSSVEAMLMQQVFPGEHGNFQKLQNNCAESRITTG</sequence>
<keyword evidence="1" id="KW-0175">Coiled coil</keyword>
<protein>
    <submittedName>
        <fullName evidence="2">Uncharacterized protein</fullName>
    </submittedName>
</protein>
<feature type="coiled-coil region" evidence="1">
    <location>
        <begin position="148"/>
        <end position="175"/>
    </location>
</feature>
<feature type="coiled-coil region" evidence="1">
    <location>
        <begin position="255"/>
        <end position="336"/>
    </location>
</feature>
<evidence type="ECO:0000256" key="1">
    <source>
        <dbReference type="SAM" id="Coils"/>
    </source>
</evidence>